<reference evidence="6 7" key="2">
    <citation type="journal article" date="2010" name="Nucleic Acids Res.">
        <title>BeetleBase in 2010: revisions to provide comprehensive genomic information for Tribolium castaneum.</title>
        <authorList>
            <person name="Kim H.S."/>
            <person name="Murphy T."/>
            <person name="Xia J."/>
            <person name="Caragea D."/>
            <person name="Park Y."/>
            <person name="Beeman R.W."/>
            <person name="Lorenzen M.D."/>
            <person name="Butcher S."/>
            <person name="Manak J.R."/>
            <person name="Brown S.J."/>
        </authorList>
    </citation>
    <scope>GENOME REANNOTATION</scope>
    <source>
        <strain evidence="6 7">Georgia GA2</strain>
    </source>
</reference>
<comment type="similarity">
    <text evidence="1 4">Belongs to the serpin family.</text>
</comment>
<dbReference type="InterPro" id="IPR042185">
    <property type="entry name" value="Serpin_sf_2"/>
</dbReference>
<dbReference type="InterPro" id="IPR042178">
    <property type="entry name" value="Serpin_sf_1"/>
</dbReference>
<organism evidence="6 7">
    <name type="scientific">Tribolium castaneum</name>
    <name type="common">Red flour beetle</name>
    <dbReference type="NCBI Taxonomy" id="7070"/>
    <lineage>
        <taxon>Eukaryota</taxon>
        <taxon>Metazoa</taxon>
        <taxon>Ecdysozoa</taxon>
        <taxon>Arthropoda</taxon>
        <taxon>Hexapoda</taxon>
        <taxon>Insecta</taxon>
        <taxon>Pterygota</taxon>
        <taxon>Neoptera</taxon>
        <taxon>Endopterygota</taxon>
        <taxon>Coleoptera</taxon>
        <taxon>Polyphaga</taxon>
        <taxon>Cucujiformia</taxon>
        <taxon>Tenebrionidae</taxon>
        <taxon>Tenebrionidae incertae sedis</taxon>
        <taxon>Tribolium</taxon>
    </lineage>
</organism>
<dbReference type="Pfam" id="PF00079">
    <property type="entry name" value="Serpin"/>
    <property type="match status" value="2"/>
</dbReference>
<keyword evidence="7" id="KW-1185">Reference proteome</keyword>
<evidence type="ECO:0000259" key="5">
    <source>
        <dbReference type="SMART" id="SM00093"/>
    </source>
</evidence>
<dbReference type="InParanoid" id="A0A139WD88"/>
<dbReference type="CDD" id="cd19955">
    <property type="entry name" value="serpin48-like_insects"/>
    <property type="match status" value="1"/>
</dbReference>
<dbReference type="Gene3D" id="2.30.39.10">
    <property type="entry name" value="Alpha-1-antitrypsin, domain 1"/>
    <property type="match status" value="2"/>
</dbReference>
<proteinExistence type="inferred from homology"/>
<dbReference type="InterPro" id="IPR023796">
    <property type="entry name" value="Serpin_dom"/>
</dbReference>
<protein>
    <recommendedName>
        <fullName evidence="5">Serpin domain-containing protein</fullName>
    </recommendedName>
</protein>
<dbReference type="InterPro" id="IPR000215">
    <property type="entry name" value="Serpin_fam"/>
</dbReference>
<keyword evidence="3" id="KW-0722">Serine protease inhibitor</keyword>
<dbReference type="PANTHER" id="PTHR11461:SF211">
    <property type="entry name" value="GH10112P-RELATED"/>
    <property type="match status" value="1"/>
</dbReference>
<dbReference type="Gene3D" id="3.30.497.10">
    <property type="entry name" value="Antithrombin, subunit I, domain 2"/>
    <property type="match status" value="2"/>
</dbReference>
<dbReference type="STRING" id="7070.A0A139WD88"/>
<dbReference type="EMBL" id="KQ971361">
    <property type="protein sequence ID" value="KYB25827.1"/>
    <property type="molecule type" value="Genomic_DNA"/>
</dbReference>
<gene>
    <name evidence="6" type="primary">AUGUSTUS-3.0.2_34061</name>
    <name evidence="6" type="ORF">TcasGA2_TC034061</name>
</gene>
<reference evidence="6 7" key="1">
    <citation type="journal article" date="2008" name="Nature">
        <title>The genome of the model beetle and pest Tribolium castaneum.</title>
        <authorList>
            <consortium name="Tribolium Genome Sequencing Consortium"/>
            <person name="Richards S."/>
            <person name="Gibbs R.A."/>
            <person name="Weinstock G.M."/>
            <person name="Brown S.J."/>
            <person name="Denell R."/>
            <person name="Beeman R.W."/>
            <person name="Gibbs R."/>
            <person name="Beeman R.W."/>
            <person name="Brown S.J."/>
            <person name="Bucher G."/>
            <person name="Friedrich M."/>
            <person name="Grimmelikhuijzen C.J."/>
            <person name="Klingler M."/>
            <person name="Lorenzen M."/>
            <person name="Richards S."/>
            <person name="Roth S."/>
            <person name="Schroder R."/>
            <person name="Tautz D."/>
            <person name="Zdobnov E.M."/>
            <person name="Muzny D."/>
            <person name="Gibbs R.A."/>
            <person name="Weinstock G.M."/>
            <person name="Attaway T."/>
            <person name="Bell S."/>
            <person name="Buhay C.J."/>
            <person name="Chandrabose M.N."/>
            <person name="Chavez D."/>
            <person name="Clerk-Blankenburg K.P."/>
            <person name="Cree A."/>
            <person name="Dao M."/>
            <person name="Davis C."/>
            <person name="Chacko J."/>
            <person name="Dinh H."/>
            <person name="Dugan-Rocha S."/>
            <person name="Fowler G."/>
            <person name="Garner T.T."/>
            <person name="Garnes J."/>
            <person name="Gnirke A."/>
            <person name="Hawes A."/>
            <person name="Hernandez J."/>
            <person name="Hines S."/>
            <person name="Holder M."/>
            <person name="Hume J."/>
            <person name="Jhangiani S.N."/>
            <person name="Joshi V."/>
            <person name="Khan Z.M."/>
            <person name="Jackson L."/>
            <person name="Kovar C."/>
            <person name="Kowis A."/>
            <person name="Lee S."/>
            <person name="Lewis L.R."/>
            <person name="Margolis J."/>
            <person name="Morgan M."/>
            <person name="Nazareth L.V."/>
            <person name="Nguyen N."/>
            <person name="Okwuonu G."/>
            <person name="Parker D."/>
            <person name="Richards S."/>
            <person name="Ruiz S.J."/>
            <person name="Santibanez J."/>
            <person name="Savard J."/>
            <person name="Scherer S.E."/>
            <person name="Schneider B."/>
            <person name="Sodergren E."/>
            <person name="Tautz D."/>
            <person name="Vattahil S."/>
            <person name="Villasana D."/>
            <person name="White C.S."/>
            <person name="Wright R."/>
            <person name="Park Y."/>
            <person name="Beeman R.W."/>
            <person name="Lord J."/>
            <person name="Oppert B."/>
            <person name="Lorenzen M."/>
            <person name="Brown S."/>
            <person name="Wang L."/>
            <person name="Savard J."/>
            <person name="Tautz D."/>
            <person name="Richards S."/>
            <person name="Weinstock G."/>
            <person name="Gibbs R.A."/>
            <person name="Liu Y."/>
            <person name="Worley K."/>
            <person name="Weinstock G."/>
            <person name="Elsik C.G."/>
            <person name="Reese J.T."/>
            <person name="Elhaik E."/>
            <person name="Landan G."/>
            <person name="Graur D."/>
            <person name="Arensburger P."/>
            <person name="Atkinson P."/>
            <person name="Beeman R.W."/>
            <person name="Beidler J."/>
            <person name="Brown S.J."/>
            <person name="Demuth J.P."/>
            <person name="Drury D.W."/>
            <person name="Du Y.Z."/>
            <person name="Fujiwara H."/>
            <person name="Lorenzen M."/>
            <person name="Maselli V."/>
            <person name="Osanai M."/>
            <person name="Park Y."/>
            <person name="Robertson H.M."/>
            <person name="Tu Z."/>
            <person name="Wang J.J."/>
            <person name="Wang S."/>
            <person name="Richards S."/>
            <person name="Song H."/>
            <person name="Zhang L."/>
            <person name="Sodergren E."/>
            <person name="Werner D."/>
            <person name="Stanke M."/>
            <person name="Morgenstern B."/>
            <person name="Solovyev V."/>
            <person name="Kosarev P."/>
            <person name="Brown G."/>
            <person name="Chen H.C."/>
            <person name="Ermolaeva O."/>
            <person name="Hlavina W."/>
            <person name="Kapustin Y."/>
            <person name="Kiryutin B."/>
            <person name="Kitts P."/>
            <person name="Maglott D."/>
            <person name="Pruitt K."/>
            <person name="Sapojnikov V."/>
            <person name="Souvorov A."/>
            <person name="Mackey A.J."/>
            <person name="Waterhouse R.M."/>
            <person name="Wyder S."/>
            <person name="Zdobnov E.M."/>
            <person name="Zdobnov E.M."/>
            <person name="Wyder S."/>
            <person name="Kriventseva E.V."/>
            <person name="Kadowaki T."/>
            <person name="Bork P."/>
            <person name="Aranda M."/>
            <person name="Bao R."/>
            <person name="Beermann A."/>
            <person name="Berns N."/>
            <person name="Bolognesi R."/>
            <person name="Bonneton F."/>
            <person name="Bopp D."/>
            <person name="Brown S.J."/>
            <person name="Bucher G."/>
            <person name="Butts T."/>
            <person name="Chaumot A."/>
            <person name="Denell R.E."/>
            <person name="Ferrier D.E."/>
            <person name="Friedrich M."/>
            <person name="Gordon C.M."/>
            <person name="Jindra M."/>
            <person name="Klingler M."/>
            <person name="Lan Q."/>
            <person name="Lattorff H.M."/>
            <person name="Laudet V."/>
            <person name="von Levetsow C."/>
            <person name="Liu Z."/>
            <person name="Lutz R."/>
            <person name="Lynch J.A."/>
            <person name="da Fonseca R.N."/>
            <person name="Posnien N."/>
            <person name="Reuter R."/>
            <person name="Roth S."/>
            <person name="Savard J."/>
            <person name="Schinko J.B."/>
            <person name="Schmitt C."/>
            <person name="Schoppmeier M."/>
            <person name="Schroder R."/>
            <person name="Shippy T.D."/>
            <person name="Simonnet F."/>
            <person name="Marques-Souza H."/>
            <person name="Tautz D."/>
            <person name="Tomoyasu Y."/>
            <person name="Trauner J."/>
            <person name="Van der Zee M."/>
            <person name="Vervoort M."/>
            <person name="Wittkopp N."/>
            <person name="Wimmer E.A."/>
            <person name="Yang X."/>
            <person name="Jones A.K."/>
            <person name="Sattelle D.B."/>
            <person name="Ebert P.R."/>
            <person name="Nelson D."/>
            <person name="Scott J.G."/>
            <person name="Beeman R.W."/>
            <person name="Muthukrishnan S."/>
            <person name="Kramer K.J."/>
            <person name="Arakane Y."/>
            <person name="Beeman R.W."/>
            <person name="Zhu Q."/>
            <person name="Hogenkamp D."/>
            <person name="Dixit R."/>
            <person name="Oppert B."/>
            <person name="Jiang H."/>
            <person name="Zou Z."/>
            <person name="Marshall J."/>
            <person name="Elpidina E."/>
            <person name="Vinokurov K."/>
            <person name="Oppert C."/>
            <person name="Zou Z."/>
            <person name="Evans J."/>
            <person name="Lu Z."/>
            <person name="Zhao P."/>
            <person name="Sumathipala N."/>
            <person name="Altincicek B."/>
            <person name="Vilcinskas A."/>
            <person name="Williams M."/>
            <person name="Hultmark D."/>
            <person name="Hetru C."/>
            <person name="Jiang H."/>
            <person name="Grimmelikhuijzen C.J."/>
            <person name="Hauser F."/>
            <person name="Cazzamali G."/>
            <person name="Williamson M."/>
            <person name="Park Y."/>
            <person name="Li B."/>
            <person name="Tanaka Y."/>
            <person name="Predel R."/>
            <person name="Neupert S."/>
            <person name="Schachtner J."/>
            <person name="Verleyen P."/>
            <person name="Raible F."/>
            <person name="Bork P."/>
            <person name="Friedrich M."/>
            <person name="Walden K.K."/>
            <person name="Robertson H.M."/>
            <person name="Angeli S."/>
            <person name="Foret S."/>
            <person name="Bucher G."/>
            <person name="Schuetz S."/>
            <person name="Maleszka R."/>
            <person name="Wimmer E.A."/>
            <person name="Beeman R.W."/>
            <person name="Lorenzen M."/>
            <person name="Tomoyasu Y."/>
            <person name="Miller S.C."/>
            <person name="Grossmann D."/>
            <person name="Bucher G."/>
        </authorList>
    </citation>
    <scope>NUCLEOTIDE SEQUENCE [LARGE SCALE GENOMIC DNA]</scope>
    <source>
        <strain evidence="6 7">Georgia GA2</strain>
    </source>
</reference>
<dbReference type="GO" id="GO:0050776">
    <property type="term" value="P:regulation of immune response"/>
    <property type="evidence" value="ECO:0000318"/>
    <property type="project" value="GO_Central"/>
</dbReference>
<dbReference type="InterPro" id="IPR036186">
    <property type="entry name" value="Serpin_sf"/>
</dbReference>
<dbReference type="AlphaFoldDB" id="A0A139WD88"/>
<evidence type="ECO:0000256" key="3">
    <source>
        <dbReference type="ARBA" id="ARBA00022900"/>
    </source>
</evidence>
<dbReference type="eggNOG" id="KOG2392">
    <property type="taxonomic scope" value="Eukaryota"/>
</dbReference>
<accession>A0A139WD88</accession>
<sequence>MYLVLFLKFSVVFASLNYHTEKHNEHFSVTVYKSLIRTNSDFVASPFLIESVFAIFYLGSEWGTAKEMRQLFDFPRKNVELIKKFKKLVSFLNEQNFHVEHKMLWDEVEWIPRFENDTKEIFQSFQLEAFEGKKEQVEKLNSWFREQTNNKIDYMIKSLKDLEKAVISAFLFSASHFEGKWSEASSERSVNARYFHYGTLHNKSAKLVELPFEKSEASMVLIFPENANDFHQLEAELAQILERPNFTKSEPATISLPKFRFEHFVVEYNHERLAEMGIRKALYGGDYKYMTAWYNVHVNYFTEKVYLKVNEQGVEVASGLAPPFGQKSFCFKTNNYRSPNQKMCFVLFLLFGGAFASNATQKYDKRFTASLYKEVGKNCTNFVISPFLIETAFGALYLGSSGRTSQEMRIVFHFPVSNEELETRYRNFFANFTNQGYRLHIANKVSVVDRVKFVPSWEKKIKDIFQVCTDIVDLRNKDRTVAKINRWFGEQTYKKIDILSREMLSCERIDVLLLSALYFQANWAQPFSSDCTREGIFYNYGREQIFVDMMNTRAQLINYGKSIKLKAQFLELLFEQNQASMVVVVPNERDGISKLEKNITNVLYFRKFRPQLMTILLPKFRMENTLDLEEFIHKLGLNVTFNEQKASLFGTVTCANCPSPYVTKVSQKIYLDVNERGVQAEAGQVVQYMAPKFLYPELKVDHPFIFYIKVREVVVFVGRVVAF</sequence>
<dbReference type="SMART" id="SM00093">
    <property type="entry name" value="SERPIN"/>
    <property type="match status" value="1"/>
</dbReference>
<evidence type="ECO:0000313" key="7">
    <source>
        <dbReference type="Proteomes" id="UP000007266"/>
    </source>
</evidence>
<evidence type="ECO:0000313" key="6">
    <source>
        <dbReference type="EMBL" id="KYB25827.1"/>
    </source>
</evidence>
<evidence type="ECO:0000256" key="2">
    <source>
        <dbReference type="ARBA" id="ARBA00022690"/>
    </source>
</evidence>
<evidence type="ECO:0000256" key="4">
    <source>
        <dbReference type="RuleBase" id="RU000411"/>
    </source>
</evidence>
<dbReference type="GO" id="GO:0005615">
    <property type="term" value="C:extracellular space"/>
    <property type="evidence" value="ECO:0000318"/>
    <property type="project" value="GO_Central"/>
</dbReference>
<feature type="domain" description="Serpin" evidence="5">
    <location>
        <begin position="369"/>
        <end position="723"/>
    </location>
</feature>
<dbReference type="SUPFAM" id="SSF56574">
    <property type="entry name" value="Serpins"/>
    <property type="match status" value="2"/>
</dbReference>
<name>A0A139WD88_TRICA</name>
<evidence type="ECO:0000256" key="1">
    <source>
        <dbReference type="ARBA" id="ARBA00009500"/>
    </source>
</evidence>
<dbReference type="InterPro" id="IPR023795">
    <property type="entry name" value="Serpin_CS"/>
</dbReference>
<dbReference type="PANTHER" id="PTHR11461">
    <property type="entry name" value="SERINE PROTEASE INHIBITOR, SERPIN"/>
    <property type="match status" value="1"/>
</dbReference>
<dbReference type="GO" id="GO:0004867">
    <property type="term" value="F:serine-type endopeptidase inhibitor activity"/>
    <property type="evidence" value="ECO:0007669"/>
    <property type="project" value="UniProtKB-KW"/>
</dbReference>
<dbReference type="Proteomes" id="UP000007266">
    <property type="component" value="Linkage group 8"/>
</dbReference>
<keyword evidence="2" id="KW-0646">Protease inhibitor</keyword>
<dbReference type="PROSITE" id="PS00284">
    <property type="entry name" value="SERPIN"/>
    <property type="match status" value="1"/>
</dbReference>